<keyword evidence="3 11" id="KW-0349">Heme</keyword>
<dbReference type="STRING" id="56857.A0A200PW38"/>
<feature type="binding site" description="axial binding residue" evidence="11">
    <location>
        <position position="467"/>
    </location>
    <ligand>
        <name>heme</name>
        <dbReference type="ChEBI" id="CHEBI:30413"/>
    </ligand>
    <ligandPart>
        <name>Fe</name>
        <dbReference type="ChEBI" id="CHEBI:18248"/>
    </ligandPart>
</feature>
<dbReference type="GO" id="GO:0033075">
    <property type="term" value="P:isoquinoline alkaloid biosynthetic process"/>
    <property type="evidence" value="ECO:0007669"/>
    <property type="project" value="UniProtKB-ARBA"/>
</dbReference>
<keyword evidence="7 12" id="KW-0560">Oxidoreductase</keyword>
<dbReference type="InterPro" id="IPR001128">
    <property type="entry name" value="Cyt_P450"/>
</dbReference>
<gene>
    <name evidence="14" type="ORF">BVC80_9099g255</name>
</gene>
<dbReference type="InterPro" id="IPR002401">
    <property type="entry name" value="Cyt_P450_E_grp-I"/>
</dbReference>
<dbReference type="InterPro" id="IPR017972">
    <property type="entry name" value="Cyt_P450_CS"/>
</dbReference>
<keyword evidence="10 13" id="KW-0472">Membrane</keyword>
<dbReference type="InParanoid" id="A0A200PW38"/>
<dbReference type="GO" id="GO:0005506">
    <property type="term" value="F:iron ion binding"/>
    <property type="evidence" value="ECO:0007669"/>
    <property type="project" value="InterPro"/>
</dbReference>
<dbReference type="GO" id="GO:0004497">
    <property type="term" value="F:monooxygenase activity"/>
    <property type="evidence" value="ECO:0007669"/>
    <property type="project" value="UniProtKB-KW"/>
</dbReference>
<evidence type="ECO:0000256" key="4">
    <source>
        <dbReference type="ARBA" id="ARBA00022692"/>
    </source>
</evidence>
<protein>
    <submittedName>
        <fullName evidence="14">Cytochrome P450</fullName>
    </submittedName>
</protein>
<dbReference type="PRINTS" id="PR00463">
    <property type="entry name" value="EP450I"/>
</dbReference>
<comment type="similarity">
    <text evidence="2 12">Belongs to the cytochrome P450 family.</text>
</comment>
<keyword evidence="4 13" id="KW-0812">Transmembrane</keyword>
<dbReference type="SUPFAM" id="SSF48264">
    <property type="entry name" value="Cytochrome P450"/>
    <property type="match status" value="1"/>
</dbReference>
<evidence type="ECO:0000256" key="10">
    <source>
        <dbReference type="ARBA" id="ARBA00023136"/>
    </source>
</evidence>
<dbReference type="InterPro" id="IPR050665">
    <property type="entry name" value="Cytochrome_P450_Monooxygen"/>
</dbReference>
<dbReference type="GO" id="GO:0016705">
    <property type="term" value="F:oxidoreductase activity, acting on paired donors, with incorporation or reduction of molecular oxygen"/>
    <property type="evidence" value="ECO:0007669"/>
    <property type="project" value="InterPro"/>
</dbReference>
<dbReference type="GO" id="GO:0016020">
    <property type="term" value="C:membrane"/>
    <property type="evidence" value="ECO:0007669"/>
    <property type="project" value="UniProtKB-SubCell"/>
</dbReference>
<keyword evidence="5 11" id="KW-0479">Metal-binding</keyword>
<accession>A0A200PW38</accession>
<comment type="subcellular location">
    <subcellularLocation>
        <location evidence="1">Membrane</location>
    </subcellularLocation>
</comment>
<dbReference type="OMA" id="YVHRIAD"/>
<dbReference type="EMBL" id="MVGT01003956">
    <property type="protein sequence ID" value="OVA02437.1"/>
    <property type="molecule type" value="Genomic_DNA"/>
</dbReference>
<evidence type="ECO:0000256" key="9">
    <source>
        <dbReference type="ARBA" id="ARBA00023033"/>
    </source>
</evidence>
<keyword evidence="6 13" id="KW-1133">Transmembrane helix</keyword>
<evidence type="ECO:0000256" key="8">
    <source>
        <dbReference type="ARBA" id="ARBA00023004"/>
    </source>
</evidence>
<dbReference type="OrthoDB" id="1470350at2759"/>
<dbReference type="GO" id="GO:0020037">
    <property type="term" value="F:heme binding"/>
    <property type="evidence" value="ECO:0007669"/>
    <property type="project" value="InterPro"/>
</dbReference>
<dbReference type="PANTHER" id="PTHR24282:SF20">
    <property type="entry name" value="CYTOCHROME P450 CYP749A22-LIKE"/>
    <property type="match status" value="1"/>
</dbReference>
<reference evidence="14 15" key="1">
    <citation type="journal article" date="2017" name="Mol. Plant">
        <title>The Genome of Medicinal Plant Macleaya cordata Provides New Insights into Benzylisoquinoline Alkaloids Metabolism.</title>
        <authorList>
            <person name="Liu X."/>
            <person name="Liu Y."/>
            <person name="Huang P."/>
            <person name="Ma Y."/>
            <person name="Qing Z."/>
            <person name="Tang Q."/>
            <person name="Cao H."/>
            <person name="Cheng P."/>
            <person name="Zheng Y."/>
            <person name="Yuan Z."/>
            <person name="Zhou Y."/>
            <person name="Liu J."/>
            <person name="Tang Z."/>
            <person name="Zhuo Y."/>
            <person name="Zhang Y."/>
            <person name="Yu L."/>
            <person name="Huang J."/>
            <person name="Yang P."/>
            <person name="Peng Q."/>
            <person name="Zhang J."/>
            <person name="Jiang W."/>
            <person name="Zhang Z."/>
            <person name="Lin K."/>
            <person name="Ro D.K."/>
            <person name="Chen X."/>
            <person name="Xiong X."/>
            <person name="Shang Y."/>
            <person name="Huang S."/>
            <person name="Zeng J."/>
        </authorList>
    </citation>
    <scope>NUCLEOTIDE SEQUENCE [LARGE SCALE GENOMIC DNA]</scope>
    <source>
        <strain evidence="15">cv. BLH2017</strain>
        <tissue evidence="14">Root</tissue>
    </source>
</reference>
<evidence type="ECO:0000256" key="12">
    <source>
        <dbReference type="RuleBase" id="RU000461"/>
    </source>
</evidence>
<evidence type="ECO:0000256" key="5">
    <source>
        <dbReference type="ARBA" id="ARBA00022723"/>
    </source>
</evidence>
<name>A0A200PW38_MACCD</name>
<evidence type="ECO:0000313" key="15">
    <source>
        <dbReference type="Proteomes" id="UP000195402"/>
    </source>
</evidence>
<proteinExistence type="inferred from homology"/>
<evidence type="ECO:0000256" key="2">
    <source>
        <dbReference type="ARBA" id="ARBA00010617"/>
    </source>
</evidence>
<comment type="cofactor">
    <cofactor evidence="11">
        <name>heme</name>
        <dbReference type="ChEBI" id="CHEBI:30413"/>
    </cofactor>
</comment>
<evidence type="ECO:0000313" key="14">
    <source>
        <dbReference type="EMBL" id="OVA02437.1"/>
    </source>
</evidence>
<dbReference type="PRINTS" id="PR00385">
    <property type="entry name" value="P450"/>
</dbReference>
<feature type="transmembrane region" description="Helical" evidence="13">
    <location>
        <begin position="6"/>
        <end position="28"/>
    </location>
</feature>
<organism evidence="14 15">
    <name type="scientific">Macleaya cordata</name>
    <name type="common">Five-seeded plume-poppy</name>
    <name type="synonym">Bocconia cordata</name>
    <dbReference type="NCBI Taxonomy" id="56857"/>
    <lineage>
        <taxon>Eukaryota</taxon>
        <taxon>Viridiplantae</taxon>
        <taxon>Streptophyta</taxon>
        <taxon>Embryophyta</taxon>
        <taxon>Tracheophyta</taxon>
        <taxon>Spermatophyta</taxon>
        <taxon>Magnoliopsida</taxon>
        <taxon>Ranunculales</taxon>
        <taxon>Papaveraceae</taxon>
        <taxon>Papaveroideae</taxon>
        <taxon>Macleaya</taxon>
    </lineage>
</organism>
<dbReference type="Pfam" id="PF00067">
    <property type="entry name" value="p450"/>
    <property type="match status" value="1"/>
</dbReference>
<evidence type="ECO:0000256" key="6">
    <source>
        <dbReference type="ARBA" id="ARBA00022989"/>
    </source>
</evidence>
<evidence type="ECO:0000256" key="13">
    <source>
        <dbReference type="SAM" id="Phobius"/>
    </source>
</evidence>
<dbReference type="PROSITE" id="PS00086">
    <property type="entry name" value="CYTOCHROME_P450"/>
    <property type="match status" value="1"/>
</dbReference>
<dbReference type="Proteomes" id="UP000195402">
    <property type="component" value="Unassembled WGS sequence"/>
</dbReference>
<evidence type="ECO:0000256" key="1">
    <source>
        <dbReference type="ARBA" id="ARBA00004370"/>
    </source>
</evidence>
<evidence type="ECO:0000256" key="3">
    <source>
        <dbReference type="ARBA" id="ARBA00022617"/>
    </source>
</evidence>
<dbReference type="PANTHER" id="PTHR24282">
    <property type="entry name" value="CYTOCHROME P450 FAMILY MEMBER"/>
    <property type="match status" value="1"/>
</dbReference>
<dbReference type="InterPro" id="IPR036396">
    <property type="entry name" value="Cyt_P450_sf"/>
</dbReference>
<sequence>MRADFGFLLTILVSTSVVFLFLIILLGLTKFLYKVWLNPIHIQSVLRSQGIQGPPYIFFHGNTKQAFKMRFESMNRTMNLSSHDTFSKIQPHIHSWIKTYGKNFLSWYGTRAQLIVTEPDLIKEILNNRDGTYTKRKMDGYTKKLFGDGLVMNRGEKWARHRKLANHAFHGESLKVRTQEIVIVLITFVIKFLEIKCKEIEVLEEFRLLTAEVISRTAFGSNYVEGKNIFEMLVRLISIFSTNYSAIRFPGIRTRHDIESDKLEEEIHMSIKKIIKKREERMSMGEIDGYGNDFLGMLIKANHDPDEIKRINVEDMVDECKTFYNSGHETATSLLVWTCLLLAIHTEWQDKARTEVVDLLQGQTNPNLFESCLPKLKTMNMIINESLRLYPPVVNIMRIVEREVRLGDIILPPNTEVIIPPLGPHHDPEIWGEDVQLFKPERFSEGVMKATNNKLGFVPFSSGPRICVGMNFAMNETKIALSMILQRYNFTLSPAYVHSPVHGLTSYPRHGAQIILHPLSS</sequence>
<dbReference type="AlphaFoldDB" id="A0A200PW38"/>
<keyword evidence="8 11" id="KW-0408">Iron</keyword>
<comment type="caution">
    <text evidence="14">The sequence shown here is derived from an EMBL/GenBank/DDBJ whole genome shotgun (WGS) entry which is preliminary data.</text>
</comment>
<keyword evidence="15" id="KW-1185">Reference proteome</keyword>
<evidence type="ECO:0000256" key="11">
    <source>
        <dbReference type="PIRSR" id="PIRSR602401-1"/>
    </source>
</evidence>
<dbReference type="Gene3D" id="1.10.630.10">
    <property type="entry name" value="Cytochrome P450"/>
    <property type="match status" value="1"/>
</dbReference>
<keyword evidence="9 12" id="KW-0503">Monooxygenase</keyword>
<evidence type="ECO:0000256" key="7">
    <source>
        <dbReference type="ARBA" id="ARBA00023002"/>
    </source>
</evidence>